<feature type="compositionally biased region" description="Polar residues" evidence="1">
    <location>
        <begin position="1"/>
        <end position="14"/>
    </location>
</feature>
<dbReference type="EMBL" id="JACRSW010000008">
    <property type="protein sequence ID" value="MBC8556523.1"/>
    <property type="molecule type" value="Genomic_DNA"/>
</dbReference>
<comment type="caution">
    <text evidence="2">The sequence shown here is derived from an EMBL/GenBank/DDBJ whole genome shotgun (WGS) entry which is preliminary data.</text>
</comment>
<accession>A0ABR7MTI4</accession>
<proteinExistence type="predicted"/>
<dbReference type="RefSeq" id="WP_249302734.1">
    <property type="nucleotide sequence ID" value="NZ_JACRSW010000008.1"/>
</dbReference>
<reference evidence="2 3" key="1">
    <citation type="submission" date="2020-08" db="EMBL/GenBank/DDBJ databases">
        <title>Genome public.</title>
        <authorList>
            <person name="Liu C."/>
            <person name="Sun Q."/>
        </authorList>
    </citation>
    <scope>NUCLEOTIDE SEQUENCE [LARGE SCALE GENOMIC DNA]</scope>
    <source>
        <strain evidence="2 3">BX3</strain>
    </source>
</reference>
<feature type="region of interest" description="Disordered" evidence="1">
    <location>
        <begin position="1"/>
        <end position="39"/>
    </location>
</feature>
<organism evidence="2 3">
    <name type="scientific">Jutongia hominis</name>
    <dbReference type="NCBI Taxonomy" id="2763664"/>
    <lineage>
        <taxon>Bacteria</taxon>
        <taxon>Bacillati</taxon>
        <taxon>Bacillota</taxon>
        <taxon>Clostridia</taxon>
        <taxon>Lachnospirales</taxon>
        <taxon>Lachnospiraceae</taxon>
        <taxon>Jutongia</taxon>
    </lineage>
</organism>
<evidence type="ECO:0000256" key="1">
    <source>
        <dbReference type="SAM" id="MobiDB-lite"/>
    </source>
</evidence>
<evidence type="ECO:0000313" key="3">
    <source>
        <dbReference type="Proteomes" id="UP000637513"/>
    </source>
</evidence>
<name>A0ABR7MTI4_9FIRM</name>
<dbReference type="Proteomes" id="UP000637513">
    <property type="component" value="Unassembled WGS sequence"/>
</dbReference>
<protein>
    <submittedName>
        <fullName evidence="2">Uncharacterized protein</fullName>
    </submittedName>
</protein>
<gene>
    <name evidence="2" type="ORF">H8700_02185</name>
</gene>
<sequence length="209" mass="22523">MDLSVNTSGTYATGSSKSALKSFAKKTDNTSNTTKAADTAAVYEKTTTEKKDSANKIYNRDAVVAQLKADQENRAASMQNLVEKLLGKQKGTFDLANSTNLAATFRQAVQFASPEDIAKAQADIAEDGYWGVNKTSDRLVSMAIALAGGDTDKADELKNAITKGFKKATAAWGEKLPQLCQDTYDAAMKKMDDWKNGVTTAKDYADYLS</sequence>
<keyword evidence="3" id="KW-1185">Reference proteome</keyword>
<evidence type="ECO:0000313" key="2">
    <source>
        <dbReference type="EMBL" id="MBC8556523.1"/>
    </source>
</evidence>